<proteinExistence type="predicted"/>
<evidence type="ECO:0000313" key="2">
    <source>
        <dbReference type="Proteomes" id="UP000026915"/>
    </source>
</evidence>
<protein>
    <submittedName>
        <fullName evidence="1">Uncharacterized protein</fullName>
    </submittedName>
</protein>
<dbReference type="AlphaFoldDB" id="A0A061F899"/>
<dbReference type="Gramene" id="EOY13585">
    <property type="protein sequence ID" value="EOY13585"/>
    <property type="gene ID" value="TCM_032184"/>
</dbReference>
<reference evidence="1 2" key="1">
    <citation type="journal article" date="2013" name="Genome Biol.">
        <title>The genome sequence of the most widely cultivated cacao type and its use to identify candidate genes regulating pod color.</title>
        <authorList>
            <person name="Motamayor J.C."/>
            <person name="Mockaitis K."/>
            <person name="Schmutz J."/>
            <person name="Haiminen N."/>
            <person name="Iii D.L."/>
            <person name="Cornejo O."/>
            <person name="Findley S.D."/>
            <person name="Zheng P."/>
            <person name="Utro F."/>
            <person name="Royaert S."/>
            <person name="Saski C."/>
            <person name="Jenkins J."/>
            <person name="Podicheti R."/>
            <person name="Zhao M."/>
            <person name="Scheffler B.E."/>
            <person name="Stack J.C."/>
            <person name="Feltus F.A."/>
            <person name="Mustiga G.M."/>
            <person name="Amores F."/>
            <person name="Phillips W."/>
            <person name="Marelli J.P."/>
            <person name="May G.D."/>
            <person name="Shapiro H."/>
            <person name="Ma J."/>
            <person name="Bustamante C.D."/>
            <person name="Schnell R.J."/>
            <person name="Main D."/>
            <person name="Gilbert D."/>
            <person name="Parida L."/>
            <person name="Kuhn D.N."/>
        </authorList>
    </citation>
    <scope>NUCLEOTIDE SEQUENCE [LARGE SCALE GENOMIC DNA]</scope>
    <source>
        <strain evidence="2">cv. Matina 1-6</strain>
    </source>
</reference>
<dbReference type="EMBL" id="CM001885">
    <property type="protein sequence ID" value="EOY13585.1"/>
    <property type="molecule type" value="Genomic_DNA"/>
</dbReference>
<dbReference type="InParanoid" id="A0A061F899"/>
<organism evidence="1 2">
    <name type="scientific">Theobroma cacao</name>
    <name type="common">Cacao</name>
    <name type="synonym">Cocoa</name>
    <dbReference type="NCBI Taxonomy" id="3641"/>
    <lineage>
        <taxon>Eukaryota</taxon>
        <taxon>Viridiplantae</taxon>
        <taxon>Streptophyta</taxon>
        <taxon>Embryophyta</taxon>
        <taxon>Tracheophyta</taxon>
        <taxon>Spermatophyta</taxon>
        <taxon>Magnoliopsida</taxon>
        <taxon>eudicotyledons</taxon>
        <taxon>Gunneridae</taxon>
        <taxon>Pentapetalae</taxon>
        <taxon>rosids</taxon>
        <taxon>malvids</taxon>
        <taxon>Malvales</taxon>
        <taxon>Malvaceae</taxon>
        <taxon>Byttnerioideae</taxon>
        <taxon>Theobroma</taxon>
    </lineage>
</organism>
<sequence>MDGSLTSMIALLSLSRSCTRIDRWRMITPVLGRTRIDRWRRNPLALLTVVFYNGLSMQIFPPVMASVCKIFPTLSDATFSATSKTLGRGSVTAASPPVGNTKLASSLGIRPQNPFPFVSATMRTTTGLSSSQCQSKEGGLHRGQGLLNINPKTVQGVTVSPQQPLRRLGIPKSFFDVLSPLGYIRNNKPLLPKSSKFQVRNFQIHRKASNSRAKSGSKQN</sequence>
<dbReference type="Proteomes" id="UP000026915">
    <property type="component" value="Chromosome 7"/>
</dbReference>
<name>A0A061F899_THECC</name>
<gene>
    <name evidence="1" type="ORF">TCM_032184</name>
</gene>
<evidence type="ECO:0000313" key="1">
    <source>
        <dbReference type="EMBL" id="EOY13585.1"/>
    </source>
</evidence>
<dbReference type="HOGENOM" id="CLU_1258046_0_0_1"/>
<keyword evidence="2" id="KW-1185">Reference proteome</keyword>
<accession>A0A061F899</accession>